<dbReference type="Pfam" id="PF03803">
    <property type="entry name" value="Scramblase"/>
    <property type="match status" value="1"/>
</dbReference>
<reference evidence="3" key="2">
    <citation type="submission" date="2018-05" db="EMBL/GenBank/DDBJ databases">
        <authorList>
            <person name="Moura L."/>
            <person name="Setubal J.C."/>
        </authorList>
    </citation>
    <scope>NUCLEOTIDE SEQUENCE</scope>
    <source>
        <strain evidence="3">ZC4RG45</strain>
    </source>
</reference>
<dbReference type="Pfam" id="PF10708">
    <property type="entry name" value="DUF2510"/>
    <property type="match status" value="1"/>
</dbReference>
<accession>A0A2W4JLX7</accession>
<sequence>MTSPAPGWYPDPGNPQLLRWWDGNTWTPHTQPNPHGQPGHAPGQPQQAPAHAQHGQPQYTGQPPQHAAAGFAPQQPSGLAPQQAAQANVPAGPAPQHPLYTAPELLIAQKATFVGLSGNAGAYQIFDPANNQIGTFKEERSVFRRAVKLVDELSVFGSRHFALTDAQDNTVLTVRLPQGFSSALKPKFEVRGPQEQTVGFVERKKIFARTGFVFTVDGAEVGKVEYDGRERGGARFACRDSTGRQVAEIVKRGVGMMKVKEIFTQDDSYILRRPNPIPEPLGSLVLISACALDQVFYERDR</sequence>
<name>A0A2W4JLX7_9PSEU</name>
<dbReference type="EMBL" id="QGUI01000160">
    <property type="protein sequence ID" value="PZM99461.1"/>
    <property type="molecule type" value="Genomic_DNA"/>
</dbReference>
<gene>
    <name evidence="3" type="ORF">DIU77_014850</name>
    <name evidence="4" type="ORF">DIU77_05735</name>
</gene>
<feature type="compositionally biased region" description="Low complexity" evidence="1">
    <location>
        <begin position="32"/>
        <end position="58"/>
    </location>
</feature>
<dbReference type="EMBL" id="QGUI02000226">
    <property type="protein sequence ID" value="MFO7193517.1"/>
    <property type="molecule type" value="Genomic_DNA"/>
</dbReference>
<evidence type="ECO:0000313" key="3">
    <source>
        <dbReference type="EMBL" id="MFO7193517.1"/>
    </source>
</evidence>
<reference evidence="3" key="4">
    <citation type="submission" date="2023-08" db="EMBL/GenBank/DDBJ databases">
        <authorList>
            <person name="Guima S.E.S."/>
            <person name="Martins L.F."/>
            <person name="Silva A.M."/>
            <person name="Setubal J.C."/>
        </authorList>
    </citation>
    <scope>NUCLEOTIDE SEQUENCE</scope>
    <source>
        <strain evidence="3">ZC4RG45</strain>
    </source>
</reference>
<dbReference type="STRING" id="1111738.GCA_000427905_02772"/>
<dbReference type="Proteomes" id="UP000249324">
    <property type="component" value="Unassembled WGS sequence"/>
</dbReference>
<comment type="caution">
    <text evidence="4">The sequence shown here is derived from an EMBL/GenBank/DDBJ whole genome shotgun (WGS) entry which is preliminary data.</text>
</comment>
<dbReference type="GO" id="GO:0017128">
    <property type="term" value="F:phospholipid scramblase activity"/>
    <property type="evidence" value="ECO:0007669"/>
    <property type="project" value="InterPro"/>
</dbReference>
<dbReference type="PANTHER" id="PTHR23248">
    <property type="entry name" value="PHOSPHOLIPID SCRAMBLASE-RELATED"/>
    <property type="match status" value="1"/>
</dbReference>
<reference evidence="4" key="1">
    <citation type="submission" date="2018-05" db="EMBL/GenBank/DDBJ databases">
        <authorList>
            <person name="Lanie J.A."/>
            <person name="Ng W.-L."/>
            <person name="Kazmierczak K.M."/>
            <person name="Andrzejewski T.M."/>
            <person name="Davidsen T.M."/>
            <person name="Wayne K.J."/>
            <person name="Tettelin H."/>
            <person name="Glass J.I."/>
            <person name="Rusch D."/>
            <person name="Podicherti R."/>
            <person name="Tsui H.-C.T."/>
            <person name="Winkler M.E."/>
        </authorList>
    </citation>
    <scope>NUCLEOTIDE SEQUENCE</scope>
    <source>
        <strain evidence="4">ZC4RG45</strain>
    </source>
</reference>
<organism evidence="4">
    <name type="scientific">Thermocrispum agreste</name>
    <dbReference type="NCBI Taxonomy" id="37925"/>
    <lineage>
        <taxon>Bacteria</taxon>
        <taxon>Bacillati</taxon>
        <taxon>Actinomycetota</taxon>
        <taxon>Actinomycetes</taxon>
        <taxon>Pseudonocardiales</taxon>
        <taxon>Pseudonocardiaceae</taxon>
        <taxon>Thermocrispum</taxon>
    </lineage>
</organism>
<reference evidence="3 5" key="3">
    <citation type="journal article" date="2021" name="BMC Genomics">
        <title>Genome-resolved metagenome and metatranscriptome analyses of thermophilic composting reveal key bacterial players and their metabolic interactions.</title>
        <authorList>
            <person name="Braga L.P.P."/>
            <person name="Pereira R.V."/>
            <person name="Martins L.F."/>
            <person name="Moura L.M.S."/>
            <person name="Sanchez F.B."/>
            <person name="Patane J.S.L."/>
            <person name="da Silva A.M."/>
            <person name="Setubal J.C."/>
        </authorList>
    </citation>
    <scope>NUCLEOTIDE SEQUENCE [LARGE SCALE GENOMIC DNA]</scope>
    <source>
        <strain evidence="3">ZC4RG45</strain>
    </source>
</reference>
<feature type="compositionally biased region" description="Low complexity" evidence="1">
    <location>
        <begin position="80"/>
        <end position="91"/>
    </location>
</feature>
<feature type="region of interest" description="Disordered" evidence="1">
    <location>
        <begin position="1"/>
        <end position="96"/>
    </location>
</feature>
<dbReference type="GO" id="GO:0005886">
    <property type="term" value="C:plasma membrane"/>
    <property type="evidence" value="ECO:0007669"/>
    <property type="project" value="TreeGrafter"/>
</dbReference>
<dbReference type="InterPro" id="IPR005552">
    <property type="entry name" value="Scramblase"/>
</dbReference>
<feature type="domain" description="DUF2510" evidence="2">
    <location>
        <begin position="6"/>
        <end position="38"/>
    </location>
</feature>
<dbReference type="PANTHER" id="PTHR23248:SF9">
    <property type="entry name" value="PHOSPHOLIPID SCRAMBLASE"/>
    <property type="match status" value="1"/>
</dbReference>
<dbReference type="AlphaFoldDB" id="A0A2W4JLX7"/>
<evidence type="ECO:0000313" key="4">
    <source>
        <dbReference type="EMBL" id="PZM99461.1"/>
    </source>
</evidence>
<dbReference type="InterPro" id="IPR018929">
    <property type="entry name" value="DUF2510"/>
</dbReference>
<protein>
    <submittedName>
        <fullName evidence="4">DUF2510 domain-containing protein</fullName>
    </submittedName>
    <submittedName>
        <fullName evidence="3">Phospholipid scramblase-related protein</fullName>
    </submittedName>
</protein>
<proteinExistence type="predicted"/>
<evidence type="ECO:0000256" key="1">
    <source>
        <dbReference type="SAM" id="MobiDB-lite"/>
    </source>
</evidence>
<evidence type="ECO:0000259" key="2">
    <source>
        <dbReference type="Pfam" id="PF10708"/>
    </source>
</evidence>
<evidence type="ECO:0000313" key="5">
    <source>
        <dbReference type="Proteomes" id="UP000249324"/>
    </source>
</evidence>